<dbReference type="PANTHER" id="PTHR48128">
    <property type="entry name" value="REPELLENT PROTEIN 1"/>
    <property type="match status" value="1"/>
</dbReference>
<evidence type="ECO:0000256" key="1">
    <source>
        <dbReference type="SAM" id="MobiDB-lite"/>
    </source>
</evidence>
<accession>A2GS27</accession>
<dbReference type="VEuPathDB" id="TrichDB:TVAGG3_0369180"/>
<gene>
    <name evidence="2" type="ORF">TVAG_227920</name>
</gene>
<feature type="compositionally biased region" description="Low complexity" evidence="1">
    <location>
        <begin position="126"/>
        <end position="135"/>
    </location>
</feature>
<reference evidence="2" key="1">
    <citation type="submission" date="2006-10" db="EMBL/GenBank/DDBJ databases">
        <authorList>
            <person name="Amadeo P."/>
            <person name="Zhao Q."/>
            <person name="Wortman J."/>
            <person name="Fraser-Liggett C."/>
            <person name="Carlton J."/>
        </authorList>
    </citation>
    <scope>NUCLEOTIDE SEQUENCE</scope>
    <source>
        <strain evidence="2">G3</strain>
    </source>
</reference>
<sequence length="218" mass="24768">MSSSSSSREPSPSMKQTLPNDYGAPIEYFLRAAQWQRAVSPRLGVPPAPVKNSIWSSPYIKYGLPLGLLATAGAVMMLKRNKANVVNNTEVAEVKQTPTPSPKPTPSQTTPSMTPEPMELQTPVQKSTPKPTPTFKPEKTRIFEKVTPTIKVILLLDLFTNYKIISLTEYIFNINKKLFLYKKLQSIDKYYKTFIPKRLSNRWDPAYNIILCHKVYKF</sequence>
<dbReference type="KEGG" id="tva:4737481"/>
<evidence type="ECO:0000313" key="2">
    <source>
        <dbReference type="EMBL" id="EAX80040.1"/>
    </source>
</evidence>
<keyword evidence="3" id="KW-1185">Reference proteome</keyword>
<dbReference type="eggNOG" id="ENOG502QT1E">
    <property type="taxonomic scope" value="Eukaryota"/>
</dbReference>
<reference evidence="2" key="2">
    <citation type="journal article" date="2007" name="Science">
        <title>Draft genome sequence of the sexually transmitted pathogen Trichomonas vaginalis.</title>
        <authorList>
            <person name="Carlton J.M."/>
            <person name="Hirt R.P."/>
            <person name="Silva J.C."/>
            <person name="Delcher A.L."/>
            <person name="Schatz M."/>
            <person name="Zhao Q."/>
            <person name="Wortman J.R."/>
            <person name="Bidwell S.L."/>
            <person name="Alsmark U.C.M."/>
            <person name="Besteiro S."/>
            <person name="Sicheritz-Ponten T."/>
            <person name="Noel C.J."/>
            <person name="Dacks J.B."/>
            <person name="Foster P.G."/>
            <person name="Simillion C."/>
            <person name="Van de Peer Y."/>
            <person name="Miranda-Saavedra D."/>
            <person name="Barton G.J."/>
            <person name="Westrop G.D."/>
            <person name="Mueller S."/>
            <person name="Dessi D."/>
            <person name="Fiori P.L."/>
            <person name="Ren Q."/>
            <person name="Paulsen I."/>
            <person name="Zhang H."/>
            <person name="Bastida-Corcuera F.D."/>
            <person name="Simoes-Barbosa A."/>
            <person name="Brown M.T."/>
            <person name="Hayes R.D."/>
            <person name="Mukherjee M."/>
            <person name="Okumura C.Y."/>
            <person name="Schneider R."/>
            <person name="Smith A.J."/>
            <person name="Vanacova S."/>
            <person name="Villalvazo M."/>
            <person name="Haas B.J."/>
            <person name="Pertea M."/>
            <person name="Feldblyum T.V."/>
            <person name="Utterback T.R."/>
            <person name="Shu C.L."/>
            <person name="Osoegawa K."/>
            <person name="de Jong P.J."/>
            <person name="Hrdy I."/>
            <person name="Horvathova L."/>
            <person name="Zubacova Z."/>
            <person name="Dolezal P."/>
            <person name="Malik S.B."/>
            <person name="Logsdon J.M. Jr."/>
            <person name="Henze K."/>
            <person name="Gupta A."/>
            <person name="Wang C.C."/>
            <person name="Dunne R.L."/>
            <person name="Upcroft J.A."/>
            <person name="Upcroft P."/>
            <person name="White O."/>
            <person name="Salzberg S.L."/>
            <person name="Tang P."/>
            <person name="Chiu C.-H."/>
            <person name="Lee Y.-S."/>
            <person name="Embley T.M."/>
            <person name="Coombs G.H."/>
            <person name="Mottram J.C."/>
            <person name="Tachezy J."/>
            <person name="Fraser-Liggett C.M."/>
            <person name="Johnson P.J."/>
        </authorList>
    </citation>
    <scope>NUCLEOTIDE SEQUENCE [LARGE SCALE GENOMIC DNA]</scope>
    <source>
        <strain evidence="2">G3</strain>
    </source>
</reference>
<organism evidence="2 3">
    <name type="scientific">Trichomonas vaginalis (strain ATCC PRA-98 / G3)</name>
    <dbReference type="NCBI Taxonomy" id="412133"/>
    <lineage>
        <taxon>Eukaryota</taxon>
        <taxon>Metamonada</taxon>
        <taxon>Parabasalia</taxon>
        <taxon>Trichomonadida</taxon>
        <taxon>Trichomonadidae</taxon>
        <taxon>Trichomonas</taxon>
    </lineage>
</organism>
<name>A2GS27_TRIV3</name>
<dbReference type="AlphaFoldDB" id="A2GS27"/>
<dbReference type="Proteomes" id="UP000001542">
    <property type="component" value="Unassembled WGS sequence"/>
</dbReference>
<feature type="compositionally biased region" description="Low complexity" evidence="1">
    <location>
        <begin position="1"/>
        <end position="13"/>
    </location>
</feature>
<proteinExistence type="predicted"/>
<feature type="region of interest" description="Disordered" evidence="1">
    <location>
        <begin position="1"/>
        <end position="20"/>
    </location>
</feature>
<dbReference type="RefSeq" id="XP_001292970.1">
    <property type="nucleotide sequence ID" value="XM_001292969.1"/>
</dbReference>
<evidence type="ECO:0000313" key="3">
    <source>
        <dbReference type="Proteomes" id="UP000001542"/>
    </source>
</evidence>
<dbReference type="VEuPathDB" id="TrichDB:TVAG_227920"/>
<feature type="compositionally biased region" description="Low complexity" evidence="1">
    <location>
        <begin position="106"/>
        <end position="119"/>
    </location>
</feature>
<protein>
    <submittedName>
        <fullName evidence="2">Uncharacterized protein</fullName>
    </submittedName>
</protein>
<feature type="region of interest" description="Disordered" evidence="1">
    <location>
        <begin position="90"/>
        <end position="136"/>
    </location>
</feature>
<dbReference type="InParanoid" id="A2GS27"/>
<dbReference type="InterPro" id="IPR053324">
    <property type="entry name" value="Hydrophobic_Surface_Structural"/>
</dbReference>
<dbReference type="EMBL" id="DS119265">
    <property type="protein sequence ID" value="EAX80040.1"/>
    <property type="molecule type" value="Genomic_DNA"/>
</dbReference>